<accession>A0A916ULW2</accession>
<protein>
    <submittedName>
        <fullName evidence="1">Uncharacterized protein</fullName>
    </submittedName>
</protein>
<dbReference type="EMBL" id="BMGG01000007">
    <property type="protein sequence ID" value="GGC76539.1"/>
    <property type="molecule type" value="Genomic_DNA"/>
</dbReference>
<comment type="caution">
    <text evidence="1">The sequence shown here is derived from an EMBL/GenBank/DDBJ whole genome shotgun (WGS) entry which is preliminary data.</text>
</comment>
<name>A0A916ULW2_9HYPH</name>
<dbReference type="RefSeq" id="WP_188610807.1">
    <property type="nucleotide sequence ID" value="NZ_BMGG01000007.1"/>
</dbReference>
<dbReference type="AlphaFoldDB" id="A0A916ULW2"/>
<dbReference type="Proteomes" id="UP000637002">
    <property type="component" value="Unassembled WGS sequence"/>
</dbReference>
<proteinExistence type="predicted"/>
<reference evidence="1" key="2">
    <citation type="submission" date="2020-09" db="EMBL/GenBank/DDBJ databases">
        <authorList>
            <person name="Sun Q."/>
            <person name="Zhou Y."/>
        </authorList>
    </citation>
    <scope>NUCLEOTIDE SEQUENCE</scope>
    <source>
        <strain evidence="1">CGMCC 1.12919</strain>
    </source>
</reference>
<gene>
    <name evidence="1" type="ORF">GCM10010994_38560</name>
</gene>
<evidence type="ECO:0000313" key="1">
    <source>
        <dbReference type="EMBL" id="GGC76539.1"/>
    </source>
</evidence>
<keyword evidence="2" id="KW-1185">Reference proteome</keyword>
<organism evidence="1 2">
    <name type="scientific">Chelatococcus reniformis</name>
    <dbReference type="NCBI Taxonomy" id="1494448"/>
    <lineage>
        <taxon>Bacteria</taxon>
        <taxon>Pseudomonadati</taxon>
        <taxon>Pseudomonadota</taxon>
        <taxon>Alphaproteobacteria</taxon>
        <taxon>Hyphomicrobiales</taxon>
        <taxon>Chelatococcaceae</taxon>
        <taxon>Chelatococcus</taxon>
    </lineage>
</organism>
<sequence>MIQTVTVMPPAKGAVQIEGKLAALLADRTMFPERSSSGGAMVARDRYRRSPHPGTLILFKLAA</sequence>
<reference evidence="1" key="1">
    <citation type="journal article" date="2014" name="Int. J. Syst. Evol. Microbiol.">
        <title>Complete genome sequence of Corynebacterium casei LMG S-19264T (=DSM 44701T), isolated from a smear-ripened cheese.</title>
        <authorList>
            <consortium name="US DOE Joint Genome Institute (JGI-PGF)"/>
            <person name="Walter F."/>
            <person name="Albersmeier A."/>
            <person name="Kalinowski J."/>
            <person name="Ruckert C."/>
        </authorList>
    </citation>
    <scope>NUCLEOTIDE SEQUENCE</scope>
    <source>
        <strain evidence="1">CGMCC 1.12919</strain>
    </source>
</reference>
<evidence type="ECO:0000313" key="2">
    <source>
        <dbReference type="Proteomes" id="UP000637002"/>
    </source>
</evidence>